<feature type="active site" description="Proton acceptor" evidence="7">
    <location>
        <position position="435"/>
    </location>
</feature>
<comment type="catalytic activity">
    <reaction evidence="1 6">
        <text>1-(4-methoxyphenyl)-N-methyl-N-[(3-methyloxetan-3-yl)methyl]methanamine + H2O = 2-{[(4-methoxybenzyl)(methyl)amino]methyl}-2-methylpropane-1,3-diol</text>
        <dbReference type="Rhea" id="RHEA:55764"/>
        <dbReference type="ChEBI" id="CHEBI:15377"/>
        <dbReference type="ChEBI" id="CHEBI:139161"/>
        <dbReference type="ChEBI" id="CHEBI:139164"/>
        <dbReference type="EC" id="3.3.2.9"/>
    </reaction>
</comment>
<proteinExistence type="inferred from homology"/>
<dbReference type="EMBL" id="BTSY01000001">
    <property type="protein sequence ID" value="GMT09297.1"/>
    <property type="molecule type" value="Genomic_DNA"/>
</dbReference>
<evidence type="ECO:0000256" key="5">
    <source>
        <dbReference type="ARBA" id="ARBA00022801"/>
    </source>
</evidence>
<evidence type="ECO:0000256" key="6">
    <source>
        <dbReference type="PIRNR" id="PIRNR001112"/>
    </source>
</evidence>
<comment type="subcellular location">
    <subcellularLocation>
        <location evidence="6">Endoplasmic reticulum membrane</location>
    </subcellularLocation>
    <subcellularLocation>
        <location evidence="2">Microsome membrane</location>
        <topology evidence="2">Single-pass membrane protein</topology>
    </subcellularLocation>
</comment>
<dbReference type="PANTHER" id="PTHR21661">
    <property type="entry name" value="EPOXIDE HYDROLASE 1-RELATED"/>
    <property type="match status" value="1"/>
</dbReference>
<reference evidence="9" key="1">
    <citation type="submission" date="2023-10" db="EMBL/GenBank/DDBJ databases">
        <title>Genome assembly of Pristionchus species.</title>
        <authorList>
            <person name="Yoshida K."/>
            <person name="Sommer R.J."/>
        </authorList>
    </citation>
    <scope>NUCLEOTIDE SEQUENCE</scope>
    <source>
        <strain evidence="9">RS5133</strain>
    </source>
</reference>
<dbReference type="InterPro" id="IPR000639">
    <property type="entry name" value="Epox_hydrolase-like"/>
</dbReference>
<dbReference type="AlphaFoldDB" id="A0AAV5USS5"/>
<comment type="catalytic activity">
    <reaction evidence="6">
        <text>cis-stilbene oxide + H2O = (1R,2R)-hydrobenzoin</text>
        <dbReference type="Rhea" id="RHEA:23900"/>
        <dbReference type="ChEBI" id="CHEBI:15377"/>
        <dbReference type="ChEBI" id="CHEBI:50004"/>
        <dbReference type="ChEBI" id="CHEBI:50014"/>
        <dbReference type="EC" id="3.3.2.9"/>
    </reaction>
</comment>
<evidence type="ECO:0000256" key="4">
    <source>
        <dbReference type="ARBA" id="ARBA00022797"/>
    </source>
</evidence>
<dbReference type="Pfam" id="PF06441">
    <property type="entry name" value="EHN"/>
    <property type="match status" value="1"/>
</dbReference>
<dbReference type="Gene3D" id="3.40.50.1820">
    <property type="entry name" value="alpha/beta hydrolase"/>
    <property type="match status" value="1"/>
</dbReference>
<accession>A0AAV5USS5</accession>
<comment type="caution">
    <text evidence="9">The sequence shown here is derived from an EMBL/GenBank/DDBJ whole genome shotgun (WGS) entry which is preliminary data.</text>
</comment>
<feature type="active site" description="Nucleophile" evidence="7">
    <location>
        <position position="231"/>
    </location>
</feature>
<organism evidence="9 10">
    <name type="scientific">Pristionchus fissidentatus</name>
    <dbReference type="NCBI Taxonomy" id="1538716"/>
    <lineage>
        <taxon>Eukaryota</taxon>
        <taxon>Metazoa</taxon>
        <taxon>Ecdysozoa</taxon>
        <taxon>Nematoda</taxon>
        <taxon>Chromadorea</taxon>
        <taxon>Rhabditida</taxon>
        <taxon>Rhabditina</taxon>
        <taxon>Diplogasteromorpha</taxon>
        <taxon>Diplogasteroidea</taxon>
        <taxon>Neodiplogasteridae</taxon>
        <taxon>Pristionchus</taxon>
    </lineage>
</organism>
<name>A0AAV5USS5_9BILA</name>
<keyword evidence="5 6" id="KW-0378">Hydrolase</keyword>
<comment type="similarity">
    <text evidence="3 6">Belongs to the peptidase S33 family.</text>
</comment>
<feature type="domain" description="Epoxide hydrolase N-terminal" evidence="8">
    <location>
        <begin position="50"/>
        <end position="160"/>
    </location>
</feature>
<keyword evidence="4 6" id="KW-0058">Aromatic hydrocarbons catabolism</keyword>
<evidence type="ECO:0000256" key="3">
    <source>
        <dbReference type="ARBA" id="ARBA00010088"/>
    </source>
</evidence>
<dbReference type="PRINTS" id="PR00412">
    <property type="entry name" value="EPOXHYDRLASE"/>
</dbReference>
<dbReference type="GO" id="GO:0033961">
    <property type="term" value="F:cis-stilbene-oxide hydrolase activity"/>
    <property type="evidence" value="ECO:0007669"/>
    <property type="project" value="UniProtKB-UniRule"/>
</dbReference>
<evidence type="ECO:0000256" key="1">
    <source>
        <dbReference type="ARBA" id="ARBA00000221"/>
    </source>
</evidence>
<sequence>MGLLKLIIVPSLVAIAAYFAYTTLVPQQKADFPRDGWFGTGAKRPDDTKITPFKVAVPDAVLEDLKKRLASSRISHEVLEDANSFEYGFNVNYLKQVIDHWQNKFDWRKQEAILNTWPQFTTEIEGVKVHYYHAKPDAKKYKKVVPLLLVHGWPGNVFEFYKFLPMLLDPVAHKVASNADIAFEVIAPSIPGYGFSEAPKKTGFSQLAAARVFKKLMERVGHKKYYLQGGDWGSIITSQLARMYPESVYGLHLNMASATPNTLKGLFYTVVGSIIPHHLFKHKHHHSYSTLKLFTEVLLPESGYMHIQATKPDTVGTGLNDSPLGLAAYILEKFSTWTNGEYRKLPDGGLTKKFTLDELLTVVTIYWTQGNIVSSQRFYKECFADPHNFPMTNQYITVPTAHAQFPHELFDTQPAEMLATGCNLTSQVVMPDGGHFAAFEQPTHLAKHVFSFVAGLERKKHK</sequence>
<dbReference type="Proteomes" id="UP001432322">
    <property type="component" value="Unassembled WGS sequence"/>
</dbReference>
<keyword evidence="6" id="KW-0256">Endoplasmic reticulum</keyword>
<feature type="active site" description="Proton donor" evidence="7">
    <location>
        <position position="379"/>
    </location>
</feature>
<dbReference type="GO" id="GO:0005789">
    <property type="term" value="C:endoplasmic reticulum membrane"/>
    <property type="evidence" value="ECO:0007669"/>
    <property type="project" value="UniProtKB-SubCell"/>
</dbReference>
<dbReference type="SUPFAM" id="SSF53474">
    <property type="entry name" value="alpha/beta-Hydrolases"/>
    <property type="match status" value="1"/>
</dbReference>
<evidence type="ECO:0000256" key="2">
    <source>
        <dbReference type="ARBA" id="ARBA00004111"/>
    </source>
</evidence>
<evidence type="ECO:0000256" key="7">
    <source>
        <dbReference type="PIRSR" id="PIRSR001112-1"/>
    </source>
</evidence>
<keyword evidence="10" id="KW-1185">Reference proteome</keyword>
<evidence type="ECO:0000313" key="9">
    <source>
        <dbReference type="EMBL" id="GMT09297.1"/>
    </source>
</evidence>
<dbReference type="InterPro" id="IPR010497">
    <property type="entry name" value="Epoxide_hydro_N"/>
</dbReference>
<dbReference type="InterPro" id="IPR016292">
    <property type="entry name" value="Epoxide_hydrolase"/>
</dbReference>
<dbReference type="EC" id="3.3.2.9" evidence="6"/>
<dbReference type="InterPro" id="IPR029058">
    <property type="entry name" value="AB_hydrolase_fold"/>
</dbReference>
<evidence type="ECO:0000259" key="8">
    <source>
        <dbReference type="Pfam" id="PF06441"/>
    </source>
</evidence>
<evidence type="ECO:0000313" key="10">
    <source>
        <dbReference type="Proteomes" id="UP001432322"/>
    </source>
</evidence>
<protein>
    <recommendedName>
        <fullName evidence="6">Epoxide hydrolase</fullName>
        <ecNumber evidence="6">3.3.2.9</ecNumber>
    </recommendedName>
</protein>
<gene>
    <name evidence="9" type="ORF">PFISCL1PPCAC_594</name>
</gene>
<dbReference type="GO" id="GO:0097176">
    <property type="term" value="P:epoxide metabolic process"/>
    <property type="evidence" value="ECO:0007669"/>
    <property type="project" value="TreeGrafter"/>
</dbReference>
<keyword evidence="6" id="KW-0472">Membrane</keyword>
<dbReference type="PIRSF" id="PIRSF001112">
    <property type="entry name" value="Epoxide_hydrolase"/>
    <property type="match status" value="1"/>
</dbReference>
<dbReference type="PANTHER" id="PTHR21661:SF35">
    <property type="entry name" value="EPOXIDE HYDROLASE"/>
    <property type="match status" value="1"/>
</dbReference>